<reference evidence="1 2" key="1">
    <citation type="journal article" date="2019" name="Emerg. Microbes Infect.">
        <title>Comprehensive subspecies identification of 175 nontuberculous mycobacteria species based on 7547 genomic profiles.</title>
        <authorList>
            <person name="Matsumoto Y."/>
            <person name="Kinjo T."/>
            <person name="Motooka D."/>
            <person name="Nabeya D."/>
            <person name="Jung N."/>
            <person name="Uechi K."/>
            <person name="Horii T."/>
            <person name="Iida T."/>
            <person name="Fujita J."/>
            <person name="Nakamura S."/>
        </authorList>
    </citation>
    <scope>NUCLEOTIDE SEQUENCE [LARGE SCALE GENOMIC DNA]</scope>
    <source>
        <strain evidence="1 2">JCM 16017</strain>
    </source>
</reference>
<evidence type="ECO:0000313" key="2">
    <source>
        <dbReference type="Proteomes" id="UP000465263"/>
    </source>
</evidence>
<sequence>MVEHILVGGAGQLTLLSPIMTNYIVFGQPAISHAAALQVLHDLLVGPTTGALTAALRLGIAIVTDPRFGAPAGLPE</sequence>
<accession>A0A7I9XPH4</accession>
<keyword evidence="2" id="KW-1185">Reference proteome</keyword>
<dbReference type="AlphaFoldDB" id="A0A7I9XPH4"/>
<dbReference type="Proteomes" id="UP000465263">
    <property type="component" value="Unassembled WGS sequence"/>
</dbReference>
<protein>
    <submittedName>
        <fullName evidence="1">Uncharacterized protein</fullName>
    </submittedName>
</protein>
<proteinExistence type="predicted"/>
<name>A0A7I9XPH4_9MYCO</name>
<gene>
    <name evidence="1" type="ORF">MSEN_31800</name>
</gene>
<dbReference type="EMBL" id="BLKV01000002">
    <property type="protein sequence ID" value="GFG71460.1"/>
    <property type="molecule type" value="Genomic_DNA"/>
</dbReference>
<evidence type="ECO:0000313" key="1">
    <source>
        <dbReference type="EMBL" id="GFG71460.1"/>
    </source>
</evidence>
<comment type="caution">
    <text evidence="1">The sequence shown here is derived from an EMBL/GenBank/DDBJ whole genome shotgun (WGS) entry which is preliminary data.</text>
</comment>
<organism evidence="1 2">
    <name type="scientific">Mycolicibacter senuensis</name>
    <dbReference type="NCBI Taxonomy" id="386913"/>
    <lineage>
        <taxon>Bacteria</taxon>
        <taxon>Bacillati</taxon>
        <taxon>Actinomycetota</taxon>
        <taxon>Actinomycetes</taxon>
        <taxon>Mycobacteriales</taxon>
        <taxon>Mycobacteriaceae</taxon>
        <taxon>Mycolicibacter</taxon>
    </lineage>
</organism>